<dbReference type="InterPro" id="IPR011010">
    <property type="entry name" value="DNA_brk_join_enz"/>
</dbReference>
<dbReference type="SUPFAM" id="SSF56349">
    <property type="entry name" value="DNA breaking-rejoining enzymes"/>
    <property type="match status" value="1"/>
</dbReference>
<dbReference type="InterPro" id="IPR013762">
    <property type="entry name" value="Integrase-like_cat_sf"/>
</dbReference>
<keyword evidence="6" id="KW-1185">Reference proteome</keyword>
<name>A0ABP4NN24_9ACTN</name>
<accession>A0ABP4NN24</accession>
<organism evidence="5 6">
    <name type="scientific">Dactylosporangium maewongense</name>
    <dbReference type="NCBI Taxonomy" id="634393"/>
    <lineage>
        <taxon>Bacteria</taxon>
        <taxon>Bacillati</taxon>
        <taxon>Actinomycetota</taxon>
        <taxon>Actinomycetes</taxon>
        <taxon>Micromonosporales</taxon>
        <taxon>Micromonosporaceae</taxon>
        <taxon>Dactylosporangium</taxon>
    </lineage>
</organism>
<dbReference type="PANTHER" id="PTHR30349">
    <property type="entry name" value="PHAGE INTEGRASE-RELATED"/>
    <property type="match status" value="1"/>
</dbReference>
<evidence type="ECO:0000259" key="4">
    <source>
        <dbReference type="PROSITE" id="PS51898"/>
    </source>
</evidence>
<dbReference type="InterPro" id="IPR050090">
    <property type="entry name" value="Tyrosine_recombinase_XerCD"/>
</dbReference>
<sequence length="391" mass="44117">MFGITGMFVTSYRPELAEFTKDRTGWVVVGADDYVLHHEGSLFIAGLREAGRAYNTERTYAGRTALFLSYCALQRLEWARVTVWQLARFLHWLVETPLPSRVRGGGGPDRFRDANTASAIVGTVCEFLRFGVRMGWVEPELLGQLTEPCYLRFLPVGFDPGEGDQRRTVRSRLIKFASVDAGIEWLTVEQVARLVDVTRHARDRFLVLLLWCTGIRIGEALGLHREDMHLLADSQSLGCQVKGPHVHVRRRLNSNGAWAKSRRPRVVPVTSELGVCYADYLHERAMVPQAEGTMQVLANLFREPLGRAMSYSSVKGLFDRLAQRSNLIARPHMLRHGAATEWIRQGTDRAVVKELLGHVSDSSMNVYIHVPDGAKRAAVERADARRREVTR</sequence>
<keyword evidence="3" id="KW-0233">DNA recombination</keyword>
<keyword evidence="2" id="KW-0238">DNA-binding</keyword>
<feature type="domain" description="Tyr recombinase" evidence="4">
    <location>
        <begin position="181"/>
        <end position="381"/>
    </location>
</feature>
<comment type="similarity">
    <text evidence="1">Belongs to the 'phage' integrase family.</text>
</comment>
<evidence type="ECO:0000256" key="3">
    <source>
        <dbReference type="ARBA" id="ARBA00023172"/>
    </source>
</evidence>
<dbReference type="EMBL" id="BAAAQD010000033">
    <property type="protein sequence ID" value="GAA1563152.1"/>
    <property type="molecule type" value="Genomic_DNA"/>
</dbReference>
<proteinExistence type="inferred from homology"/>
<gene>
    <name evidence="5" type="ORF">GCM10009827_100890</name>
</gene>
<protein>
    <submittedName>
        <fullName evidence="5">Site-specific integrase</fullName>
    </submittedName>
</protein>
<evidence type="ECO:0000313" key="5">
    <source>
        <dbReference type="EMBL" id="GAA1563152.1"/>
    </source>
</evidence>
<dbReference type="PROSITE" id="PS51898">
    <property type="entry name" value="TYR_RECOMBINASE"/>
    <property type="match status" value="1"/>
</dbReference>
<evidence type="ECO:0000256" key="2">
    <source>
        <dbReference type="ARBA" id="ARBA00023125"/>
    </source>
</evidence>
<dbReference type="Pfam" id="PF00589">
    <property type="entry name" value="Phage_integrase"/>
    <property type="match status" value="1"/>
</dbReference>
<reference evidence="6" key="1">
    <citation type="journal article" date="2019" name="Int. J. Syst. Evol. Microbiol.">
        <title>The Global Catalogue of Microorganisms (GCM) 10K type strain sequencing project: providing services to taxonomists for standard genome sequencing and annotation.</title>
        <authorList>
            <consortium name="The Broad Institute Genomics Platform"/>
            <consortium name="The Broad Institute Genome Sequencing Center for Infectious Disease"/>
            <person name="Wu L."/>
            <person name="Ma J."/>
        </authorList>
    </citation>
    <scope>NUCLEOTIDE SEQUENCE [LARGE SCALE GENOMIC DNA]</scope>
    <source>
        <strain evidence="6">JCM 15933</strain>
    </source>
</reference>
<dbReference type="RefSeq" id="WP_344512456.1">
    <property type="nucleotide sequence ID" value="NZ_BAAAQD010000033.1"/>
</dbReference>
<dbReference type="PANTHER" id="PTHR30349:SF41">
    <property type="entry name" value="INTEGRASE_RECOMBINASE PROTEIN MJ0367-RELATED"/>
    <property type="match status" value="1"/>
</dbReference>
<dbReference type="Proteomes" id="UP001501470">
    <property type="component" value="Unassembled WGS sequence"/>
</dbReference>
<dbReference type="Gene3D" id="1.10.443.10">
    <property type="entry name" value="Intergrase catalytic core"/>
    <property type="match status" value="1"/>
</dbReference>
<evidence type="ECO:0000256" key="1">
    <source>
        <dbReference type="ARBA" id="ARBA00008857"/>
    </source>
</evidence>
<dbReference type="InterPro" id="IPR002104">
    <property type="entry name" value="Integrase_catalytic"/>
</dbReference>
<evidence type="ECO:0000313" key="6">
    <source>
        <dbReference type="Proteomes" id="UP001501470"/>
    </source>
</evidence>
<comment type="caution">
    <text evidence="5">The sequence shown here is derived from an EMBL/GenBank/DDBJ whole genome shotgun (WGS) entry which is preliminary data.</text>
</comment>
<dbReference type="SUPFAM" id="SSF47823">
    <property type="entry name" value="lambda integrase-like, N-terminal domain"/>
    <property type="match status" value="1"/>
</dbReference>